<comment type="similarity">
    <text evidence="2 7">Belongs to the plant cysteine rich small secretory peptide family. Epidermal patterning factor subfamily.</text>
</comment>
<proteinExistence type="inferred from homology"/>
<keyword evidence="10" id="KW-1185">Reference proteome</keyword>
<reference evidence="9 10" key="1">
    <citation type="journal article" date="2021" name="BMC Genomics">
        <title>Datura genome reveals duplications of psychoactive alkaloid biosynthetic genes and high mutation rate following tissue culture.</title>
        <authorList>
            <person name="Rajewski A."/>
            <person name="Carter-House D."/>
            <person name="Stajich J."/>
            <person name="Litt A."/>
        </authorList>
    </citation>
    <scope>NUCLEOTIDE SEQUENCE [LARGE SCALE GENOMIC DNA]</scope>
    <source>
        <strain evidence="9">AR-01</strain>
    </source>
</reference>
<gene>
    <name evidence="9" type="ORF">HAX54_015814</name>
</gene>
<evidence type="ECO:0000256" key="7">
    <source>
        <dbReference type="RuleBase" id="RU367102"/>
    </source>
</evidence>
<comment type="function">
    <text evidence="7">Controls stomatal patterning.</text>
</comment>
<keyword evidence="8" id="KW-0472">Membrane</keyword>
<sequence length="105" mass="11891">MMASTINIYSKGLKFVVLIVMLIYSLTFLLSISGRSGERKQMRMVMLGSSPPKCVNRCKGCRPCMAALVIPPHTRKGSKTLTTREDEGYYLLSWKCRCGTKYYQP</sequence>
<evidence type="ECO:0000256" key="2">
    <source>
        <dbReference type="ARBA" id="ARBA00008127"/>
    </source>
</evidence>
<evidence type="ECO:0000256" key="8">
    <source>
        <dbReference type="SAM" id="Phobius"/>
    </source>
</evidence>
<dbReference type="Pfam" id="PF17181">
    <property type="entry name" value="EPF"/>
    <property type="match status" value="1"/>
</dbReference>
<protein>
    <recommendedName>
        <fullName evidence="7">Epidermal patterning factor-like protein</fullName>
    </recommendedName>
</protein>
<evidence type="ECO:0000256" key="1">
    <source>
        <dbReference type="ARBA" id="ARBA00004613"/>
    </source>
</evidence>
<feature type="transmembrane region" description="Helical" evidence="8">
    <location>
        <begin position="12"/>
        <end position="34"/>
    </location>
</feature>
<keyword evidence="3 7" id="KW-0217">Developmental protein</keyword>
<name>A0ABS8UK11_DATST</name>
<keyword evidence="4 7" id="KW-0964">Secreted</keyword>
<dbReference type="EMBL" id="JACEIK010002011">
    <property type="protein sequence ID" value="MCD9558440.1"/>
    <property type="molecule type" value="Genomic_DNA"/>
</dbReference>
<comment type="caution">
    <text evidence="9">The sequence shown here is derived from an EMBL/GenBank/DDBJ whole genome shotgun (WGS) entry which is preliminary data.</text>
</comment>
<dbReference type="InterPro" id="IPR039455">
    <property type="entry name" value="EPFL"/>
</dbReference>
<keyword evidence="8" id="KW-1133">Transmembrane helix</keyword>
<dbReference type="PANTHER" id="PTHR33109:SF91">
    <property type="entry name" value="EPIDERMAL PATTERNING FACTOR-LIKE PROTEIN"/>
    <property type="match status" value="1"/>
</dbReference>
<dbReference type="Proteomes" id="UP000823775">
    <property type="component" value="Unassembled WGS sequence"/>
</dbReference>
<evidence type="ECO:0000313" key="9">
    <source>
        <dbReference type="EMBL" id="MCD9558440.1"/>
    </source>
</evidence>
<evidence type="ECO:0000256" key="3">
    <source>
        <dbReference type="ARBA" id="ARBA00022473"/>
    </source>
</evidence>
<comment type="subcellular location">
    <subcellularLocation>
        <location evidence="1 7">Secreted</location>
    </subcellularLocation>
</comment>
<evidence type="ECO:0000256" key="6">
    <source>
        <dbReference type="ARBA" id="ARBA00023157"/>
    </source>
</evidence>
<keyword evidence="6" id="KW-1015">Disulfide bond</keyword>
<keyword evidence="5" id="KW-0732">Signal</keyword>
<accession>A0ABS8UK11</accession>
<dbReference type="PANTHER" id="PTHR33109">
    <property type="entry name" value="EPIDERMAL PATTERNING FACTOR-LIKE PROTEIN 4"/>
    <property type="match status" value="1"/>
</dbReference>
<evidence type="ECO:0000313" key="10">
    <source>
        <dbReference type="Proteomes" id="UP000823775"/>
    </source>
</evidence>
<evidence type="ECO:0000256" key="5">
    <source>
        <dbReference type="ARBA" id="ARBA00022729"/>
    </source>
</evidence>
<keyword evidence="8" id="KW-0812">Transmembrane</keyword>
<organism evidence="9 10">
    <name type="scientific">Datura stramonium</name>
    <name type="common">Jimsonweed</name>
    <name type="synonym">Common thornapple</name>
    <dbReference type="NCBI Taxonomy" id="4076"/>
    <lineage>
        <taxon>Eukaryota</taxon>
        <taxon>Viridiplantae</taxon>
        <taxon>Streptophyta</taxon>
        <taxon>Embryophyta</taxon>
        <taxon>Tracheophyta</taxon>
        <taxon>Spermatophyta</taxon>
        <taxon>Magnoliopsida</taxon>
        <taxon>eudicotyledons</taxon>
        <taxon>Gunneridae</taxon>
        <taxon>Pentapetalae</taxon>
        <taxon>asterids</taxon>
        <taxon>lamiids</taxon>
        <taxon>Solanales</taxon>
        <taxon>Solanaceae</taxon>
        <taxon>Solanoideae</taxon>
        <taxon>Datureae</taxon>
        <taxon>Datura</taxon>
    </lineage>
</organism>
<evidence type="ECO:0000256" key="4">
    <source>
        <dbReference type="ARBA" id="ARBA00022525"/>
    </source>
</evidence>